<name>A0A0F9KKI3_9ZZZZ</name>
<reference evidence="1" key="1">
    <citation type="journal article" date="2015" name="Nature">
        <title>Complex archaea that bridge the gap between prokaryotes and eukaryotes.</title>
        <authorList>
            <person name="Spang A."/>
            <person name="Saw J.H."/>
            <person name="Jorgensen S.L."/>
            <person name="Zaremba-Niedzwiedzka K."/>
            <person name="Martijn J."/>
            <person name="Lind A.E."/>
            <person name="van Eijk R."/>
            <person name="Schleper C."/>
            <person name="Guy L."/>
            <person name="Ettema T.J."/>
        </authorList>
    </citation>
    <scope>NUCLEOTIDE SEQUENCE</scope>
</reference>
<organism evidence="1">
    <name type="scientific">marine sediment metagenome</name>
    <dbReference type="NCBI Taxonomy" id="412755"/>
    <lineage>
        <taxon>unclassified sequences</taxon>
        <taxon>metagenomes</taxon>
        <taxon>ecological metagenomes</taxon>
    </lineage>
</organism>
<gene>
    <name evidence="1" type="ORF">LCGC14_1622910</name>
</gene>
<comment type="caution">
    <text evidence="1">The sequence shown here is derived from an EMBL/GenBank/DDBJ whole genome shotgun (WGS) entry which is preliminary data.</text>
</comment>
<protein>
    <submittedName>
        <fullName evidence="1">Uncharacterized protein</fullName>
    </submittedName>
</protein>
<accession>A0A0F9KKI3</accession>
<evidence type="ECO:0000313" key="1">
    <source>
        <dbReference type="EMBL" id="KKM22673.1"/>
    </source>
</evidence>
<proteinExistence type="predicted"/>
<sequence length="35" mass="4043">REAIIKNEIKPRNIIREKDIAAVFNYCQKALGIIT</sequence>
<feature type="non-terminal residue" evidence="1">
    <location>
        <position position="1"/>
    </location>
</feature>
<dbReference type="EMBL" id="LAZR01013285">
    <property type="protein sequence ID" value="KKM22673.1"/>
    <property type="molecule type" value="Genomic_DNA"/>
</dbReference>
<dbReference type="AlphaFoldDB" id="A0A0F9KKI3"/>